<dbReference type="Pfam" id="PF13490">
    <property type="entry name" value="zf-HC2"/>
    <property type="match status" value="1"/>
</dbReference>
<dbReference type="EMBL" id="JBHUCP010000007">
    <property type="protein sequence ID" value="MFD1530224.1"/>
    <property type="molecule type" value="Genomic_DNA"/>
</dbReference>
<evidence type="ECO:0000256" key="1">
    <source>
        <dbReference type="ARBA" id="ARBA00023015"/>
    </source>
</evidence>
<keyword evidence="1" id="KW-0805">Transcription regulation</keyword>
<dbReference type="Proteomes" id="UP001597145">
    <property type="component" value="Unassembled WGS sequence"/>
</dbReference>
<sequence>MTDGSRAPEHAARIDLGAYLIGSLAPAERAVVERHLATCERCRAELADLAPLPGLLGRLDADEARNQTLTPSPDLLPRALEAVRRERAADRHTLRRWRIGTAVAAAAAVVAVAIAMAPAVLPGPTAAPAVPFTVAAGVTAAGSGSMESRGWGTALQLDLTGLPPASGYQAYVTARDGHGEVAASWGPTPSGRAVVSGATAIPRADLTSIQVRTMDGRELLNLPC</sequence>
<reference evidence="6" key="1">
    <citation type="journal article" date="2019" name="Int. J. Syst. Evol. Microbiol.">
        <title>The Global Catalogue of Microorganisms (GCM) 10K type strain sequencing project: providing services to taxonomists for standard genome sequencing and annotation.</title>
        <authorList>
            <consortium name="The Broad Institute Genomics Platform"/>
            <consortium name="The Broad Institute Genome Sequencing Center for Infectious Disease"/>
            <person name="Wu L."/>
            <person name="Ma J."/>
        </authorList>
    </citation>
    <scope>NUCLEOTIDE SEQUENCE [LARGE SCALE GENOMIC DNA]</scope>
    <source>
        <strain evidence="6">JCM 12165</strain>
    </source>
</reference>
<dbReference type="RefSeq" id="WP_343977062.1">
    <property type="nucleotide sequence ID" value="NZ_BAAAJG010000008.1"/>
</dbReference>
<feature type="transmembrane region" description="Helical" evidence="3">
    <location>
        <begin position="99"/>
        <end position="121"/>
    </location>
</feature>
<keyword evidence="3" id="KW-1133">Transmembrane helix</keyword>
<evidence type="ECO:0000313" key="6">
    <source>
        <dbReference type="Proteomes" id="UP001597145"/>
    </source>
</evidence>
<accession>A0ABW4FIU9</accession>
<protein>
    <submittedName>
        <fullName evidence="5">Anti-sigma factor family protein</fullName>
    </submittedName>
</protein>
<dbReference type="InterPro" id="IPR041916">
    <property type="entry name" value="Anti_sigma_zinc_sf"/>
</dbReference>
<keyword evidence="3" id="KW-0812">Transmembrane</keyword>
<evidence type="ECO:0000259" key="4">
    <source>
        <dbReference type="Pfam" id="PF13490"/>
    </source>
</evidence>
<comment type="caution">
    <text evidence="5">The sequence shown here is derived from an EMBL/GenBank/DDBJ whole genome shotgun (WGS) entry which is preliminary data.</text>
</comment>
<evidence type="ECO:0000256" key="3">
    <source>
        <dbReference type="SAM" id="Phobius"/>
    </source>
</evidence>
<keyword evidence="3" id="KW-0472">Membrane</keyword>
<name>A0ABW4FIU9_9PSEU</name>
<dbReference type="Gene3D" id="1.10.10.1320">
    <property type="entry name" value="Anti-sigma factor, zinc-finger domain"/>
    <property type="match status" value="1"/>
</dbReference>
<evidence type="ECO:0000313" key="5">
    <source>
        <dbReference type="EMBL" id="MFD1530224.1"/>
    </source>
</evidence>
<feature type="domain" description="Putative zinc-finger" evidence="4">
    <location>
        <begin position="12"/>
        <end position="43"/>
    </location>
</feature>
<gene>
    <name evidence="5" type="ORF">ACFSCY_12295</name>
</gene>
<evidence type="ECO:0000256" key="2">
    <source>
        <dbReference type="ARBA" id="ARBA00023163"/>
    </source>
</evidence>
<dbReference type="InterPro" id="IPR027383">
    <property type="entry name" value="Znf_put"/>
</dbReference>
<keyword evidence="2" id="KW-0804">Transcription</keyword>
<keyword evidence="6" id="KW-1185">Reference proteome</keyword>
<organism evidence="5 6">
    <name type="scientific">Pseudonocardia aurantiaca</name>
    <dbReference type="NCBI Taxonomy" id="75290"/>
    <lineage>
        <taxon>Bacteria</taxon>
        <taxon>Bacillati</taxon>
        <taxon>Actinomycetota</taxon>
        <taxon>Actinomycetes</taxon>
        <taxon>Pseudonocardiales</taxon>
        <taxon>Pseudonocardiaceae</taxon>
        <taxon>Pseudonocardia</taxon>
    </lineage>
</organism>
<proteinExistence type="predicted"/>